<dbReference type="Pfam" id="PF01476">
    <property type="entry name" value="LysM"/>
    <property type="match status" value="1"/>
</dbReference>
<evidence type="ECO:0000313" key="2">
    <source>
        <dbReference type="EMBL" id="MDA7423584.1"/>
    </source>
</evidence>
<dbReference type="InterPro" id="IPR036779">
    <property type="entry name" value="LysM_dom_sf"/>
</dbReference>
<keyword evidence="3" id="KW-1185">Reference proteome</keyword>
<evidence type="ECO:0000313" key="3">
    <source>
        <dbReference type="Proteomes" id="UP001210720"/>
    </source>
</evidence>
<organism evidence="2 3">
    <name type="scientific">Thalassococcus lentus</name>
    <dbReference type="NCBI Taxonomy" id="1210524"/>
    <lineage>
        <taxon>Bacteria</taxon>
        <taxon>Pseudomonadati</taxon>
        <taxon>Pseudomonadota</taxon>
        <taxon>Alphaproteobacteria</taxon>
        <taxon>Rhodobacterales</taxon>
        <taxon>Roseobacteraceae</taxon>
        <taxon>Thalassococcus</taxon>
    </lineage>
</organism>
<sequence length="186" mass="19986">MFLLAAGFMVITIGLLIFQPGSNRAPDPVFPEPVTRAEPAITPAPRLVEPEPAEQATVPKRAPIQQTVTAGDMDDQSLRKMTWGTLSSLNQATGRESAPGEPGSLLHTIVRRSLDDGQTKPAEQERKAAVDGPQLYVVQVGDSLVSIAEEIYGDVNMTGPLFVANQSFLSRPDDLRAGQTLILPTQ</sequence>
<accession>A0ABT4XNR9</accession>
<proteinExistence type="predicted"/>
<dbReference type="SMART" id="SM00257">
    <property type="entry name" value="LysM"/>
    <property type="match status" value="1"/>
</dbReference>
<gene>
    <name evidence="2" type="ORF">PFY00_02480</name>
</gene>
<evidence type="ECO:0000259" key="1">
    <source>
        <dbReference type="PROSITE" id="PS51782"/>
    </source>
</evidence>
<dbReference type="CDD" id="cd00118">
    <property type="entry name" value="LysM"/>
    <property type="match status" value="1"/>
</dbReference>
<dbReference type="RefSeq" id="WP_271430929.1">
    <property type="nucleotide sequence ID" value="NZ_JAQIOY010000001.1"/>
</dbReference>
<dbReference type="PROSITE" id="PS51782">
    <property type="entry name" value="LYSM"/>
    <property type="match status" value="1"/>
</dbReference>
<feature type="domain" description="LysM" evidence="1">
    <location>
        <begin position="134"/>
        <end position="183"/>
    </location>
</feature>
<dbReference type="Gene3D" id="3.10.350.10">
    <property type="entry name" value="LysM domain"/>
    <property type="match status" value="1"/>
</dbReference>
<reference evidence="2 3" key="1">
    <citation type="submission" date="2023-01" db="EMBL/GenBank/DDBJ databases">
        <title>Thalassococcus onchidii sp. nov., isolated from a marine invertebrate from the South China Sea.</title>
        <authorList>
            <person name="Xu S."/>
            <person name="Liu Z."/>
            <person name="Xu Y."/>
        </authorList>
    </citation>
    <scope>NUCLEOTIDE SEQUENCE [LARGE SCALE GENOMIC DNA]</scope>
    <source>
        <strain evidence="2 3">KCTC 32084</strain>
    </source>
</reference>
<dbReference type="InterPro" id="IPR018392">
    <property type="entry name" value="LysM"/>
</dbReference>
<name>A0ABT4XNR9_9RHOB</name>
<protein>
    <submittedName>
        <fullName evidence="2">LysM peptidoglycan-binding domain-containing protein</fullName>
    </submittedName>
</protein>
<comment type="caution">
    <text evidence="2">The sequence shown here is derived from an EMBL/GenBank/DDBJ whole genome shotgun (WGS) entry which is preliminary data.</text>
</comment>
<dbReference type="Proteomes" id="UP001210720">
    <property type="component" value="Unassembled WGS sequence"/>
</dbReference>
<dbReference type="EMBL" id="JAQIOY010000001">
    <property type="protein sequence ID" value="MDA7423584.1"/>
    <property type="molecule type" value="Genomic_DNA"/>
</dbReference>